<dbReference type="Proteomes" id="UP001500842">
    <property type="component" value="Unassembled WGS sequence"/>
</dbReference>
<dbReference type="InterPro" id="IPR013495">
    <property type="entry name" value="CHP02679"/>
</dbReference>
<comment type="caution">
    <text evidence="3">The sequence shown here is derived from an EMBL/GenBank/DDBJ whole genome shotgun (WGS) entry which is preliminary data.</text>
</comment>
<organism evidence="3 4">
    <name type="scientific">Nocardioides humi</name>
    <dbReference type="NCBI Taxonomy" id="449461"/>
    <lineage>
        <taxon>Bacteria</taxon>
        <taxon>Bacillati</taxon>
        <taxon>Actinomycetota</taxon>
        <taxon>Actinomycetes</taxon>
        <taxon>Propionibacteriales</taxon>
        <taxon>Nocardioidaceae</taxon>
        <taxon>Nocardioides</taxon>
    </lineage>
</organism>
<dbReference type="InterPro" id="IPR024466">
    <property type="entry name" value="CHP02679_N"/>
</dbReference>
<evidence type="ECO:0000313" key="3">
    <source>
        <dbReference type="EMBL" id="GAA1514019.1"/>
    </source>
</evidence>
<gene>
    <name evidence="3" type="ORF">GCM10009788_18010</name>
</gene>
<name>A0ABN2A914_9ACTN</name>
<evidence type="ECO:0000259" key="2">
    <source>
        <dbReference type="Pfam" id="PF11796"/>
    </source>
</evidence>
<evidence type="ECO:0000313" key="4">
    <source>
        <dbReference type="Proteomes" id="UP001500842"/>
    </source>
</evidence>
<dbReference type="Pfam" id="PF11796">
    <property type="entry name" value="DUF3323"/>
    <property type="match status" value="1"/>
</dbReference>
<accession>A0ABN2A914</accession>
<protein>
    <recommendedName>
        <fullName evidence="5">TIGR02679 family protein</fullName>
    </recommendedName>
</protein>
<proteinExistence type="predicted"/>
<evidence type="ECO:0008006" key="5">
    <source>
        <dbReference type="Google" id="ProtNLM"/>
    </source>
</evidence>
<dbReference type="Pfam" id="PF09664">
    <property type="entry name" value="DUF2399"/>
    <property type="match status" value="1"/>
</dbReference>
<dbReference type="NCBIfam" id="TIGR02679">
    <property type="entry name" value="TIGR02679 family protein"/>
    <property type="match status" value="1"/>
</dbReference>
<feature type="domain" description="DUF2399" evidence="1">
    <location>
        <begin position="279"/>
        <end position="441"/>
    </location>
</feature>
<evidence type="ECO:0000259" key="1">
    <source>
        <dbReference type="Pfam" id="PF09664"/>
    </source>
</evidence>
<keyword evidence="4" id="KW-1185">Reference proteome</keyword>
<sequence length="443" mass="46632">MTDHGGDLAAVRRLLGPPEMAWLVERVRSRILGAGGGALTGVVRLDSPNELQREAAVRLVGRPRRSGTSLRIDLAAVDEVLRRGPWPPGLADAVVALTGPVVDQRALAEREAEAWRAVEQDLLDDGPSRLAEWWSGFCAGGGLKRAAGAEARRTDRAPGPDVGAQLVTQLRAVMDELPVQGEPLAVLARRVLGDAHALDDSRALGRLAVGAVAASFAGGSSRARSTREVWAAAGVVMSNVASTVLALGLSGAAHSEGTSLAAATSACAEQMRAARAPLVLTLDQVRSGGIASLRSDRVVHVCENPTVVELAATRWAAVAGNETAPTVRQDPVLVCTWGQPSTAVVELLALLTAHGAECRYHGDFDWPGLRVAAFLRTRVPWTPWRFVSSDYRAAANLDVPSIDLSGVPASSLWDPALAVAMSEYGRAIEEEAVIDLLVDDLLA</sequence>
<dbReference type="EMBL" id="BAAAOR010000014">
    <property type="protein sequence ID" value="GAA1514019.1"/>
    <property type="molecule type" value="Genomic_DNA"/>
</dbReference>
<feature type="domain" description="Conserved hypothetical protein CHP02679 N terminus" evidence="2">
    <location>
        <begin position="39"/>
        <end position="250"/>
    </location>
</feature>
<reference evidence="3 4" key="1">
    <citation type="journal article" date="2019" name="Int. J. Syst. Evol. Microbiol.">
        <title>The Global Catalogue of Microorganisms (GCM) 10K type strain sequencing project: providing services to taxonomists for standard genome sequencing and annotation.</title>
        <authorList>
            <consortium name="The Broad Institute Genomics Platform"/>
            <consortium name="The Broad Institute Genome Sequencing Center for Infectious Disease"/>
            <person name="Wu L."/>
            <person name="Ma J."/>
        </authorList>
    </citation>
    <scope>NUCLEOTIDE SEQUENCE [LARGE SCALE GENOMIC DNA]</scope>
    <source>
        <strain evidence="3 4">JCM 14942</strain>
    </source>
</reference>
<dbReference type="InterPro" id="IPR024465">
    <property type="entry name" value="DUF2399"/>
</dbReference>
<dbReference type="RefSeq" id="WP_141005354.1">
    <property type="nucleotide sequence ID" value="NZ_BAAAOR010000014.1"/>
</dbReference>